<keyword evidence="1" id="KW-0067">ATP-binding</keyword>
<dbReference type="GO" id="GO:0009229">
    <property type="term" value="P:thiamine diphosphate biosynthetic process"/>
    <property type="evidence" value="ECO:0007669"/>
    <property type="project" value="UniProtKB-UniRule"/>
</dbReference>
<dbReference type="HAMAP" id="MF_02128">
    <property type="entry name" value="TMP_kinase"/>
    <property type="match status" value="1"/>
</dbReference>
<dbReference type="PANTHER" id="PTHR30270:SF0">
    <property type="entry name" value="THIAMINE-MONOPHOSPHATE KINASE"/>
    <property type="match status" value="1"/>
</dbReference>
<dbReference type="UniPathway" id="UPA00060">
    <property type="reaction ID" value="UER00142"/>
</dbReference>
<dbReference type="InterPro" id="IPR010918">
    <property type="entry name" value="PurM-like_C_dom"/>
</dbReference>
<dbReference type="EMBL" id="FOXC01000062">
    <property type="protein sequence ID" value="SFP77812.1"/>
    <property type="molecule type" value="Genomic_DNA"/>
</dbReference>
<comment type="function">
    <text evidence="1">Catalyzes the ATP-dependent phosphorylation of thiamine-monophosphate (TMP) to form thiamine-pyrophosphate (TPP), the active form of vitamin B1.</text>
</comment>
<dbReference type="SUPFAM" id="SSF56042">
    <property type="entry name" value="PurM C-terminal domain-like"/>
    <property type="match status" value="1"/>
</dbReference>
<feature type="binding site" evidence="1">
    <location>
        <position position="44"/>
    </location>
    <ligand>
        <name>Mg(2+)</name>
        <dbReference type="ChEBI" id="CHEBI:18420"/>
        <label>2</label>
    </ligand>
</feature>
<feature type="binding site" evidence="1">
    <location>
        <position position="28"/>
    </location>
    <ligand>
        <name>Mg(2+)</name>
        <dbReference type="ChEBI" id="CHEBI:18420"/>
        <label>3</label>
    </ligand>
</feature>
<feature type="binding site" evidence="1">
    <location>
        <position position="73"/>
    </location>
    <ligand>
        <name>Mg(2+)</name>
        <dbReference type="ChEBI" id="CHEBI:18420"/>
        <label>3</label>
    </ligand>
</feature>
<feature type="binding site" evidence="1">
    <location>
        <position position="73"/>
    </location>
    <ligand>
        <name>Mg(2+)</name>
        <dbReference type="ChEBI" id="CHEBI:18420"/>
        <label>4</label>
    </ligand>
</feature>
<keyword evidence="1" id="KW-0784">Thiamine biosynthesis</keyword>
<keyword evidence="1 5" id="KW-0418">Kinase</keyword>
<feature type="binding site" evidence="1">
    <location>
        <position position="222"/>
    </location>
    <ligand>
        <name>Mg(2+)</name>
        <dbReference type="ChEBI" id="CHEBI:18420"/>
        <label>5</label>
    </ligand>
</feature>
<dbReference type="NCBIfam" id="TIGR01379">
    <property type="entry name" value="thiL"/>
    <property type="match status" value="1"/>
</dbReference>
<evidence type="ECO:0000313" key="6">
    <source>
        <dbReference type="Proteomes" id="UP000242243"/>
    </source>
</evidence>
<feature type="domain" description="PurM-like N-terminal" evidence="2">
    <location>
        <begin position="26"/>
        <end position="138"/>
    </location>
</feature>
<evidence type="ECO:0000256" key="1">
    <source>
        <dbReference type="HAMAP-Rule" id="MF_02128"/>
    </source>
</evidence>
<dbReference type="Gene3D" id="3.90.650.10">
    <property type="entry name" value="PurM-like C-terminal domain"/>
    <property type="match status" value="1"/>
</dbReference>
<dbReference type="EC" id="2.7.4.16" evidence="1"/>
<keyword evidence="1" id="KW-0547">Nucleotide-binding</keyword>
<feature type="binding site" evidence="1">
    <location>
        <position position="146"/>
    </location>
    <ligand>
        <name>ATP</name>
        <dbReference type="ChEBI" id="CHEBI:30616"/>
    </ligand>
</feature>
<feature type="domain" description="PurM-like C-terminal" evidence="3">
    <location>
        <begin position="151"/>
        <end position="308"/>
    </location>
</feature>
<evidence type="ECO:0000259" key="2">
    <source>
        <dbReference type="Pfam" id="PF00586"/>
    </source>
</evidence>
<proteinExistence type="inferred from homology"/>
<gene>
    <name evidence="1 4" type="primary">thiL</name>
    <name evidence="4" type="ORF">HHA03_24080</name>
    <name evidence="5" type="ORF">SAMN05421839_1621</name>
</gene>
<comment type="caution">
    <text evidence="1">Lacks conserved residue(s) required for the propagation of feature annotation.</text>
</comment>
<keyword evidence="1" id="KW-0479">Metal-binding</keyword>
<dbReference type="Pfam" id="PF00586">
    <property type="entry name" value="AIRS"/>
    <property type="match status" value="1"/>
</dbReference>
<keyword evidence="1" id="KW-0808">Transferase</keyword>
<dbReference type="Pfam" id="PF02769">
    <property type="entry name" value="AIRS_C"/>
    <property type="match status" value="1"/>
</dbReference>
<feature type="binding site" evidence="1">
    <location>
        <position position="28"/>
    </location>
    <ligand>
        <name>Mg(2+)</name>
        <dbReference type="ChEBI" id="CHEBI:18420"/>
        <label>4</label>
    </ligand>
</feature>
<dbReference type="CDD" id="cd02194">
    <property type="entry name" value="ThiL"/>
    <property type="match status" value="1"/>
</dbReference>
<evidence type="ECO:0000313" key="4">
    <source>
        <dbReference type="EMBL" id="GEM02876.1"/>
    </source>
</evidence>
<comment type="pathway">
    <text evidence="1">Cofactor biosynthesis; thiamine diphosphate biosynthesis; thiamine diphosphate from thiamine phosphate: step 1/1.</text>
</comment>
<feature type="binding site" evidence="1">
    <location>
        <position position="51"/>
    </location>
    <ligand>
        <name>substrate</name>
    </ligand>
</feature>
<dbReference type="GO" id="GO:0009030">
    <property type="term" value="F:thiamine-phosphate kinase activity"/>
    <property type="evidence" value="ECO:0007669"/>
    <property type="project" value="UniProtKB-UniRule"/>
</dbReference>
<comment type="miscellaneous">
    <text evidence="1">Reaction mechanism of ThiL seems to utilize a direct, inline transfer of the gamma-phosphate of ATP to TMP rather than a phosphorylated enzyme intermediate.</text>
</comment>
<evidence type="ECO:0000259" key="3">
    <source>
        <dbReference type="Pfam" id="PF02769"/>
    </source>
</evidence>
<protein>
    <recommendedName>
        <fullName evidence="1">Thiamine-monophosphate kinase</fullName>
        <shortName evidence="1">TMP kinase</shortName>
        <shortName evidence="1">Thiamine-phosphate kinase</shortName>
        <ecNumber evidence="1">2.7.4.16</ecNumber>
    </recommendedName>
</protein>
<reference evidence="5 6" key="1">
    <citation type="submission" date="2016-10" db="EMBL/GenBank/DDBJ databases">
        <authorList>
            <person name="de Groot N.N."/>
        </authorList>
    </citation>
    <scope>NUCLEOTIDE SEQUENCE [LARGE SCALE GENOMIC DNA]</scope>
    <source>
        <strain evidence="5 6">DSM 17073</strain>
    </source>
</reference>
<dbReference type="EMBL" id="BJWI01000072">
    <property type="protein sequence ID" value="GEM02876.1"/>
    <property type="molecule type" value="Genomic_DNA"/>
</dbReference>
<comment type="catalytic activity">
    <reaction evidence="1">
        <text>thiamine phosphate + ATP = thiamine diphosphate + ADP</text>
        <dbReference type="Rhea" id="RHEA:15913"/>
        <dbReference type="ChEBI" id="CHEBI:30616"/>
        <dbReference type="ChEBI" id="CHEBI:37575"/>
        <dbReference type="ChEBI" id="CHEBI:58937"/>
        <dbReference type="ChEBI" id="CHEBI:456216"/>
        <dbReference type="EC" id="2.7.4.16"/>
    </reaction>
</comment>
<feature type="binding site" evidence="1">
    <location>
        <position position="44"/>
    </location>
    <ligand>
        <name>Mg(2+)</name>
        <dbReference type="ChEBI" id="CHEBI:18420"/>
        <label>1</label>
    </ligand>
</feature>
<dbReference type="Proteomes" id="UP000242243">
    <property type="component" value="Unassembled WGS sequence"/>
</dbReference>
<feature type="binding site" evidence="1">
    <location>
        <position position="103"/>
    </location>
    <ligand>
        <name>ATP</name>
        <dbReference type="ChEBI" id="CHEBI:30616"/>
    </ligand>
</feature>
<dbReference type="SUPFAM" id="SSF55326">
    <property type="entry name" value="PurM N-terminal domain-like"/>
    <property type="match status" value="1"/>
</dbReference>
<feature type="binding site" evidence="1">
    <location>
        <position position="219"/>
    </location>
    <ligand>
        <name>Mg(2+)</name>
        <dbReference type="ChEBI" id="CHEBI:18420"/>
        <label>3</label>
    </ligand>
</feature>
<feature type="binding site" evidence="1">
    <location>
        <position position="121"/>
    </location>
    <ligand>
        <name>Mg(2+)</name>
        <dbReference type="ChEBI" id="CHEBI:18420"/>
        <label>1</label>
    </ligand>
</feature>
<comment type="similarity">
    <text evidence="1">Belongs to the thiamine-monophosphate kinase family.</text>
</comment>
<feature type="binding site" evidence="1">
    <location>
        <position position="328"/>
    </location>
    <ligand>
        <name>substrate</name>
    </ligand>
</feature>
<evidence type="ECO:0000313" key="7">
    <source>
        <dbReference type="Proteomes" id="UP000321547"/>
    </source>
</evidence>
<dbReference type="GO" id="GO:0009228">
    <property type="term" value="P:thiamine biosynthetic process"/>
    <property type="evidence" value="ECO:0007669"/>
    <property type="project" value="UniProtKB-KW"/>
</dbReference>
<keyword evidence="7" id="KW-1185">Reference proteome</keyword>
<dbReference type="Proteomes" id="UP000321547">
    <property type="component" value="Unassembled WGS sequence"/>
</dbReference>
<dbReference type="InterPro" id="IPR016188">
    <property type="entry name" value="PurM-like_N"/>
</dbReference>
<feature type="binding site" evidence="1">
    <location>
        <position position="269"/>
    </location>
    <ligand>
        <name>substrate</name>
    </ligand>
</feature>
<reference evidence="4 7" key="2">
    <citation type="submission" date="2019-07" db="EMBL/GenBank/DDBJ databases">
        <title>Whole genome shotgun sequence of Halolactibacillus halophilus NBRC 100868.</title>
        <authorList>
            <person name="Hosoyama A."/>
            <person name="Uohara A."/>
            <person name="Ohji S."/>
            <person name="Ichikawa N."/>
        </authorList>
    </citation>
    <scope>NUCLEOTIDE SEQUENCE [LARGE SCALE GENOMIC DNA]</scope>
    <source>
        <strain evidence="4 7">NBRC 100868</strain>
    </source>
</reference>
<dbReference type="PIRSF" id="PIRSF005303">
    <property type="entry name" value="Thiam_monoph_kin"/>
    <property type="match status" value="1"/>
</dbReference>
<feature type="binding site" evidence="1">
    <location>
        <position position="221"/>
    </location>
    <ligand>
        <name>ATP</name>
        <dbReference type="ChEBI" id="CHEBI:30616"/>
    </ligand>
</feature>
<dbReference type="InterPro" id="IPR036676">
    <property type="entry name" value="PurM-like_C_sf"/>
</dbReference>
<dbReference type="GO" id="GO:0005524">
    <property type="term" value="F:ATP binding"/>
    <property type="evidence" value="ECO:0007669"/>
    <property type="project" value="UniProtKB-UniRule"/>
</dbReference>
<dbReference type="AlphaFoldDB" id="A0A1I5T427"/>
<dbReference type="GO" id="GO:0000287">
    <property type="term" value="F:magnesium ion binding"/>
    <property type="evidence" value="ECO:0007669"/>
    <property type="project" value="UniProtKB-UniRule"/>
</dbReference>
<organism evidence="5 6">
    <name type="scientific">Halolactibacillus halophilus</name>
    <dbReference type="NCBI Taxonomy" id="306540"/>
    <lineage>
        <taxon>Bacteria</taxon>
        <taxon>Bacillati</taxon>
        <taxon>Bacillota</taxon>
        <taxon>Bacilli</taxon>
        <taxon>Bacillales</taxon>
        <taxon>Bacillaceae</taxon>
        <taxon>Halolactibacillus</taxon>
    </lineage>
</organism>
<dbReference type="PANTHER" id="PTHR30270">
    <property type="entry name" value="THIAMINE-MONOPHOSPHATE KINASE"/>
    <property type="match status" value="1"/>
</dbReference>
<accession>A0A1I5T427</accession>
<evidence type="ECO:0000313" key="5">
    <source>
        <dbReference type="EMBL" id="SFP77812.1"/>
    </source>
</evidence>
<sequence length="332" mass="37568">MMDEFEFIDSITQKYYRQSSVIKGIGDDAAILRHSYHDLVTAVDTMVDGVHFSKETVPPFYIGYRTLAANISDMAAMGAVPTSYMISLVVPKDYSNHELQAIYQGMDQLSRQYHMDLIGGDTVTGDQLVVSVTIHGVVDKDKARLRSHARDGDIVFVTGTLGDSRFGLGLLLDEYKRQPYNDQLDKIDRDFFIHRHQQPTPRVDFARDLTPLQRVALNDVSDGIASEANEIAKASQVTLIIDDDQVPVHPDMNILPDELIHDYKYSGGEDFELLGTVSTQDFPFVVEIARKHHLPLCQIGYVKDAEHTNQRVYLKQHDTLKRLKKTGYTHKN</sequence>
<keyword evidence="1" id="KW-0460">Magnesium</keyword>
<feature type="binding site" evidence="1">
    <location>
        <begin position="120"/>
        <end position="121"/>
    </location>
    <ligand>
        <name>ATP</name>
        <dbReference type="ChEBI" id="CHEBI:30616"/>
    </ligand>
</feature>
<dbReference type="Gene3D" id="3.30.1330.10">
    <property type="entry name" value="PurM-like, N-terminal domain"/>
    <property type="match status" value="1"/>
</dbReference>
<name>A0A1I5T427_9BACI</name>
<dbReference type="STRING" id="306540.SAMN05421839_1621"/>
<dbReference type="InterPro" id="IPR036921">
    <property type="entry name" value="PurM-like_N_sf"/>
</dbReference>
<dbReference type="InterPro" id="IPR006283">
    <property type="entry name" value="ThiL-like"/>
</dbReference>
<feature type="binding site" evidence="1">
    <location>
        <position position="73"/>
    </location>
    <ligand>
        <name>Mg(2+)</name>
        <dbReference type="ChEBI" id="CHEBI:18420"/>
        <label>2</label>
    </ligand>
</feature>